<sequence length="87" mass="10131">MIQHIPLRRMDRGKSSMARGFLSQKDAQSARHIHRCYISKKIKFFLYKCMAVTIADDMHITANVRQNDRFAPQLFLHVVSFCSSSNE</sequence>
<gene>
    <name evidence="1" type="ORF">F2P81_022000</name>
</gene>
<dbReference type="Proteomes" id="UP000438429">
    <property type="component" value="Unassembled WGS sequence"/>
</dbReference>
<proteinExistence type="predicted"/>
<organism evidence="1 2">
    <name type="scientific">Scophthalmus maximus</name>
    <name type="common">Turbot</name>
    <name type="synonym">Psetta maxima</name>
    <dbReference type="NCBI Taxonomy" id="52904"/>
    <lineage>
        <taxon>Eukaryota</taxon>
        <taxon>Metazoa</taxon>
        <taxon>Chordata</taxon>
        <taxon>Craniata</taxon>
        <taxon>Vertebrata</taxon>
        <taxon>Euteleostomi</taxon>
        <taxon>Actinopterygii</taxon>
        <taxon>Neopterygii</taxon>
        <taxon>Teleostei</taxon>
        <taxon>Neoteleostei</taxon>
        <taxon>Acanthomorphata</taxon>
        <taxon>Carangaria</taxon>
        <taxon>Pleuronectiformes</taxon>
        <taxon>Pleuronectoidei</taxon>
        <taxon>Scophthalmidae</taxon>
        <taxon>Scophthalmus</taxon>
    </lineage>
</organism>
<name>A0A6A4RXR9_SCOMX</name>
<dbReference type="AlphaFoldDB" id="A0A6A4RXR9"/>
<reference evidence="1 2" key="1">
    <citation type="submission" date="2019-06" db="EMBL/GenBank/DDBJ databases">
        <title>Draft genomes of female and male turbot (Scophthalmus maximus).</title>
        <authorList>
            <person name="Xu H."/>
            <person name="Xu X.-W."/>
            <person name="Shao C."/>
            <person name="Chen S."/>
        </authorList>
    </citation>
    <scope>NUCLEOTIDE SEQUENCE [LARGE SCALE GENOMIC DNA]</scope>
    <source>
        <strain evidence="1">Ysfricsl-2016a</strain>
        <tissue evidence="1">Blood</tissue>
    </source>
</reference>
<evidence type="ECO:0000313" key="2">
    <source>
        <dbReference type="Proteomes" id="UP000438429"/>
    </source>
</evidence>
<dbReference type="EMBL" id="VEVO01000020">
    <property type="protein sequence ID" value="KAF0025119.1"/>
    <property type="molecule type" value="Genomic_DNA"/>
</dbReference>
<protein>
    <submittedName>
        <fullName evidence="1">Uncharacterized protein</fullName>
    </submittedName>
</protein>
<accession>A0A6A4RXR9</accession>
<comment type="caution">
    <text evidence="1">The sequence shown here is derived from an EMBL/GenBank/DDBJ whole genome shotgun (WGS) entry which is preliminary data.</text>
</comment>
<evidence type="ECO:0000313" key="1">
    <source>
        <dbReference type="EMBL" id="KAF0025119.1"/>
    </source>
</evidence>